<accession>A0AA37UYW1</accession>
<dbReference type="EMBL" id="BRXE01000068">
    <property type="protein sequence ID" value="GLB84976.1"/>
    <property type="molecule type" value="Genomic_DNA"/>
</dbReference>
<keyword evidence="1" id="KW-0472">Membrane</keyword>
<dbReference type="AlphaFoldDB" id="A0AA37UYW1"/>
<organism evidence="2 3">
    <name type="scientific">Mycobacterium kiyosense</name>
    <dbReference type="NCBI Taxonomy" id="2871094"/>
    <lineage>
        <taxon>Bacteria</taxon>
        <taxon>Bacillati</taxon>
        <taxon>Actinomycetota</taxon>
        <taxon>Actinomycetes</taxon>
        <taxon>Mycobacteriales</taxon>
        <taxon>Mycobacteriaceae</taxon>
        <taxon>Mycobacterium</taxon>
    </lineage>
</organism>
<dbReference type="Proteomes" id="UP001165663">
    <property type="component" value="Unassembled WGS sequence"/>
</dbReference>
<protein>
    <submittedName>
        <fullName evidence="2">Uncharacterized protein</fullName>
    </submittedName>
</protein>
<proteinExistence type="predicted"/>
<evidence type="ECO:0000313" key="3">
    <source>
        <dbReference type="Proteomes" id="UP001165663"/>
    </source>
</evidence>
<name>A0AA37UYW1_9MYCO</name>
<reference evidence="2" key="1">
    <citation type="submission" date="2022-07" db="EMBL/GenBank/DDBJ databases">
        <title>Mycobacterium kiyosense sp. nov., scotochromogenic slow-glowing species isolated from respiratory specimens.</title>
        <authorList>
            <person name="Fukano H."/>
            <person name="Kazumi Y."/>
            <person name="Sakagami N."/>
            <person name="Ato M."/>
            <person name="Mitarai S."/>
            <person name="Hoshino Y."/>
        </authorList>
    </citation>
    <scope>NUCLEOTIDE SEQUENCE</scope>
    <source>
        <strain evidence="2">SRL2020-028</strain>
    </source>
</reference>
<keyword evidence="1" id="KW-0812">Transmembrane</keyword>
<evidence type="ECO:0000256" key="1">
    <source>
        <dbReference type="SAM" id="Phobius"/>
    </source>
</evidence>
<comment type="caution">
    <text evidence="2">The sequence shown here is derived from an EMBL/GenBank/DDBJ whole genome shotgun (WGS) entry which is preliminary data.</text>
</comment>
<keyword evidence="1" id="KW-1133">Transmembrane helix</keyword>
<sequence length="111" mass="11971">MPSFTRATPLDAGAWRTATWSAPLVVQLILAMLLVAMWLLGKWPFETHSAYAGERTWMLTSTVITTLVALLIGVAFLRSPSPRNCGLGVSIASCSVVVLAGGTLFAYIFLR</sequence>
<feature type="transmembrane region" description="Helical" evidence="1">
    <location>
        <begin position="57"/>
        <end position="77"/>
    </location>
</feature>
<feature type="transmembrane region" description="Helical" evidence="1">
    <location>
        <begin position="89"/>
        <end position="110"/>
    </location>
</feature>
<feature type="transmembrane region" description="Helical" evidence="1">
    <location>
        <begin position="20"/>
        <end position="45"/>
    </location>
</feature>
<evidence type="ECO:0000313" key="2">
    <source>
        <dbReference type="EMBL" id="GLB84976.1"/>
    </source>
</evidence>
<gene>
    <name evidence="2" type="ORF">SRL2020028_42320</name>
</gene>